<dbReference type="Pfam" id="PF01475">
    <property type="entry name" value="FUR"/>
    <property type="match status" value="1"/>
</dbReference>
<comment type="similarity">
    <text evidence="2">Belongs to the Fur family.</text>
</comment>
<comment type="cofactor">
    <cofactor evidence="14">
        <name>Mn(2+)</name>
        <dbReference type="ChEBI" id="CHEBI:29035"/>
    </cofactor>
    <cofactor evidence="14">
        <name>Fe(2+)</name>
        <dbReference type="ChEBI" id="CHEBI:29033"/>
    </cofactor>
    <text evidence="14">Binds 1 Mn(2+) or Fe(2+) ion per subunit.</text>
</comment>
<dbReference type="AlphaFoldDB" id="A0A6I6JNA9"/>
<feature type="binding site" evidence="13">
    <location>
        <position position="100"/>
    </location>
    <ligand>
        <name>Zn(2+)</name>
        <dbReference type="ChEBI" id="CHEBI:29105"/>
    </ligand>
</feature>
<dbReference type="SUPFAM" id="SSF46785">
    <property type="entry name" value="Winged helix' DNA-binding domain"/>
    <property type="match status" value="1"/>
</dbReference>
<dbReference type="PANTHER" id="PTHR33202:SF2">
    <property type="entry name" value="FERRIC UPTAKE REGULATION PROTEIN"/>
    <property type="match status" value="1"/>
</dbReference>
<dbReference type="PANTHER" id="PTHR33202">
    <property type="entry name" value="ZINC UPTAKE REGULATION PROTEIN"/>
    <property type="match status" value="1"/>
</dbReference>
<keyword evidence="8 13" id="KW-0862">Zinc</keyword>
<feature type="binding site" evidence="13">
    <location>
        <position position="140"/>
    </location>
    <ligand>
        <name>Zn(2+)</name>
        <dbReference type="ChEBI" id="CHEBI:29105"/>
    </ligand>
</feature>
<evidence type="ECO:0000256" key="5">
    <source>
        <dbReference type="ARBA" id="ARBA00022490"/>
    </source>
</evidence>
<evidence type="ECO:0000256" key="8">
    <source>
        <dbReference type="ARBA" id="ARBA00022833"/>
    </source>
</evidence>
<organism evidence="15 16">
    <name type="scientific">Pseudodesulfovibrio cashew</name>
    <dbReference type="NCBI Taxonomy" id="2678688"/>
    <lineage>
        <taxon>Bacteria</taxon>
        <taxon>Pseudomonadati</taxon>
        <taxon>Thermodesulfobacteriota</taxon>
        <taxon>Desulfovibrionia</taxon>
        <taxon>Desulfovibrionales</taxon>
        <taxon>Desulfovibrionaceae</taxon>
    </lineage>
</organism>
<evidence type="ECO:0000256" key="11">
    <source>
        <dbReference type="ARBA" id="ARBA00023125"/>
    </source>
</evidence>
<dbReference type="GO" id="GO:0045892">
    <property type="term" value="P:negative regulation of DNA-templated transcription"/>
    <property type="evidence" value="ECO:0007669"/>
    <property type="project" value="TreeGrafter"/>
</dbReference>
<keyword evidence="6" id="KW-0678">Repressor</keyword>
<dbReference type="GO" id="GO:0000976">
    <property type="term" value="F:transcription cis-regulatory region binding"/>
    <property type="evidence" value="ECO:0007669"/>
    <property type="project" value="TreeGrafter"/>
</dbReference>
<dbReference type="CDD" id="cd07153">
    <property type="entry name" value="Fur_like"/>
    <property type="match status" value="1"/>
</dbReference>
<evidence type="ECO:0000256" key="3">
    <source>
        <dbReference type="ARBA" id="ARBA00011738"/>
    </source>
</evidence>
<feature type="binding site" evidence="14">
    <location>
        <position position="112"/>
    </location>
    <ligand>
        <name>Fe cation</name>
        <dbReference type="ChEBI" id="CHEBI:24875"/>
    </ligand>
</feature>
<protein>
    <recommendedName>
        <fullName evidence="4">Ferric uptake regulation protein</fullName>
    </recommendedName>
</protein>
<evidence type="ECO:0000313" key="15">
    <source>
        <dbReference type="EMBL" id="QGY41573.1"/>
    </source>
</evidence>
<dbReference type="GO" id="GO:0008270">
    <property type="term" value="F:zinc ion binding"/>
    <property type="evidence" value="ECO:0007669"/>
    <property type="project" value="TreeGrafter"/>
</dbReference>
<keyword evidence="7 13" id="KW-0479">Metal-binding</keyword>
<sequence>MTKPQDVFARYLADQNLKMTPQRRLILDTFLKQNDHLSSEELYAKVKRRDKSVGQATVYRTLKLLNESGLIEPLDFADGVTRYEMSYGESHHDHLICESCGENIEILDETIEARQEELARQHGYTLTRHKMYLYGICEKCRKKK</sequence>
<keyword evidence="16" id="KW-1185">Reference proteome</keyword>
<evidence type="ECO:0000256" key="9">
    <source>
        <dbReference type="ARBA" id="ARBA00023004"/>
    </source>
</evidence>
<accession>A0A6I6JNA9</accession>
<evidence type="ECO:0000256" key="7">
    <source>
        <dbReference type="ARBA" id="ARBA00022723"/>
    </source>
</evidence>
<dbReference type="InterPro" id="IPR036390">
    <property type="entry name" value="WH_DNA-bd_sf"/>
</dbReference>
<name>A0A6I6JNA9_9BACT</name>
<proteinExistence type="inferred from homology"/>
<dbReference type="Proteomes" id="UP000428328">
    <property type="component" value="Chromosome"/>
</dbReference>
<evidence type="ECO:0000313" key="16">
    <source>
        <dbReference type="Proteomes" id="UP000428328"/>
    </source>
</evidence>
<dbReference type="Gene3D" id="1.10.10.10">
    <property type="entry name" value="Winged helix-like DNA-binding domain superfamily/Winged helix DNA-binding domain"/>
    <property type="match status" value="1"/>
</dbReference>
<dbReference type="InterPro" id="IPR036388">
    <property type="entry name" value="WH-like_DNA-bd_sf"/>
</dbReference>
<evidence type="ECO:0000256" key="12">
    <source>
        <dbReference type="ARBA" id="ARBA00023163"/>
    </source>
</evidence>
<evidence type="ECO:0000256" key="14">
    <source>
        <dbReference type="PIRSR" id="PIRSR602481-2"/>
    </source>
</evidence>
<comment type="subcellular location">
    <subcellularLocation>
        <location evidence="1">Cytoplasm</location>
    </subcellularLocation>
</comment>
<feature type="binding site" evidence="13">
    <location>
        <position position="97"/>
    </location>
    <ligand>
        <name>Zn(2+)</name>
        <dbReference type="ChEBI" id="CHEBI:29105"/>
    </ligand>
</feature>
<evidence type="ECO:0000256" key="10">
    <source>
        <dbReference type="ARBA" id="ARBA00023015"/>
    </source>
</evidence>
<feature type="binding site" evidence="13">
    <location>
        <position position="137"/>
    </location>
    <ligand>
        <name>Zn(2+)</name>
        <dbReference type="ChEBI" id="CHEBI:29105"/>
    </ligand>
</feature>
<dbReference type="FunFam" id="3.30.1490.190:FF:000001">
    <property type="entry name" value="Ferric uptake regulation protein"/>
    <property type="match status" value="1"/>
</dbReference>
<keyword evidence="12" id="KW-0804">Transcription</keyword>
<dbReference type="InterPro" id="IPR043135">
    <property type="entry name" value="Fur_C"/>
</dbReference>
<keyword evidence="10" id="KW-0805">Transcription regulation</keyword>
<dbReference type="GO" id="GO:0003700">
    <property type="term" value="F:DNA-binding transcription factor activity"/>
    <property type="evidence" value="ECO:0007669"/>
    <property type="project" value="InterPro"/>
</dbReference>
<evidence type="ECO:0000256" key="13">
    <source>
        <dbReference type="PIRSR" id="PIRSR602481-1"/>
    </source>
</evidence>
<feature type="binding site" evidence="14">
    <location>
        <position position="129"/>
    </location>
    <ligand>
        <name>Fe cation</name>
        <dbReference type="ChEBI" id="CHEBI:24875"/>
    </ligand>
</feature>
<dbReference type="GO" id="GO:1900376">
    <property type="term" value="P:regulation of secondary metabolite biosynthetic process"/>
    <property type="evidence" value="ECO:0007669"/>
    <property type="project" value="TreeGrafter"/>
</dbReference>
<evidence type="ECO:0000256" key="4">
    <source>
        <dbReference type="ARBA" id="ARBA00020910"/>
    </source>
</evidence>
<keyword evidence="5" id="KW-0963">Cytoplasm</keyword>
<dbReference type="EMBL" id="CP046400">
    <property type="protein sequence ID" value="QGY41573.1"/>
    <property type="molecule type" value="Genomic_DNA"/>
</dbReference>
<dbReference type="InterPro" id="IPR002481">
    <property type="entry name" value="FUR"/>
</dbReference>
<comment type="cofactor">
    <cofactor evidence="13">
        <name>Zn(2+)</name>
        <dbReference type="ChEBI" id="CHEBI:29105"/>
    </cofactor>
    <text evidence="13">Binds 1 zinc ion per subunit.</text>
</comment>
<dbReference type="RefSeq" id="WP_158949975.1">
    <property type="nucleotide sequence ID" value="NZ_CP046400.1"/>
</dbReference>
<evidence type="ECO:0000256" key="2">
    <source>
        <dbReference type="ARBA" id="ARBA00007957"/>
    </source>
</evidence>
<keyword evidence="11" id="KW-0238">DNA-binding</keyword>
<comment type="subunit">
    <text evidence="3">Homodimer.</text>
</comment>
<dbReference type="GO" id="GO:0005829">
    <property type="term" value="C:cytosol"/>
    <property type="evidence" value="ECO:0007669"/>
    <property type="project" value="TreeGrafter"/>
</dbReference>
<evidence type="ECO:0000256" key="6">
    <source>
        <dbReference type="ARBA" id="ARBA00022491"/>
    </source>
</evidence>
<dbReference type="Gene3D" id="3.30.1490.190">
    <property type="match status" value="1"/>
</dbReference>
<feature type="binding site" evidence="14">
    <location>
        <position position="91"/>
    </location>
    <ligand>
        <name>Fe cation</name>
        <dbReference type="ChEBI" id="CHEBI:24875"/>
    </ligand>
</feature>
<reference evidence="15 16" key="1">
    <citation type="submission" date="2019-11" db="EMBL/GenBank/DDBJ databases">
        <authorList>
            <person name="Zheng R.K."/>
            <person name="Sun C.M."/>
        </authorList>
    </citation>
    <scope>NUCLEOTIDE SEQUENCE [LARGE SCALE GENOMIC DNA]</scope>
    <source>
        <strain evidence="15 16">SRB007</strain>
    </source>
</reference>
<dbReference type="KEGG" id="psel:GM415_16075"/>
<evidence type="ECO:0000256" key="1">
    <source>
        <dbReference type="ARBA" id="ARBA00004496"/>
    </source>
</evidence>
<keyword evidence="9 14" id="KW-0408">Iron</keyword>
<gene>
    <name evidence="15" type="ORF">GM415_16075</name>
</gene>
<feature type="binding site" evidence="14">
    <location>
        <position position="93"/>
    </location>
    <ligand>
        <name>Fe cation</name>
        <dbReference type="ChEBI" id="CHEBI:24875"/>
    </ligand>
</feature>